<keyword evidence="1" id="KW-0732">Signal</keyword>
<reference evidence="2" key="1">
    <citation type="submission" date="2014-11" db="EMBL/GenBank/DDBJ databases">
        <authorList>
            <person name="Amaro Gonzalez C."/>
        </authorList>
    </citation>
    <scope>NUCLEOTIDE SEQUENCE</scope>
</reference>
<accession>A0A0E9XGT6</accession>
<sequence>MSQRCSVWTLLSLGILGPKPSVLLWGEPLLTPNCSNSRIWDQDGSSYSTLSPGSKTETKKGKELASNVTFMEIKVNLLTSCQNCSSPWTIMDIIFCHLFYFYKYCEYFSPPCHQGFKVVPWSQCGHTGQLLKS</sequence>
<organism evidence="2">
    <name type="scientific">Anguilla anguilla</name>
    <name type="common">European freshwater eel</name>
    <name type="synonym">Muraena anguilla</name>
    <dbReference type="NCBI Taxonomy" id="7936"/>
    <lineage>
        <taxon>Eukaryota</taxon>
        <taxon>Metazoa</taxon>
        <taxon>Chordata</taxon>
        <taxon>Craniata</taxon>
        <taxon>Vertebrata</taxon>
        <taxon>Euteleostomi</taxon>
        <taxon>Actinopterygii</taxon>
        <taxon>Neopterygii</taxon>
        <taxon>Teleostei</taxon>
        <taxon>Anguilliformes</taxon>
        <taxon>Anguillidae</taxon>
        <taxon>Anguilla</taxon>
    </lineage>
</organism>
<evidence type="ECO:0000256" key="1">
    <source>
        <dbReference type="SAM" id="SignalP"/>
    </source>
</evidence>
<proteinExistence type="predicted"/>
<feature type="chain" id="PRO_5002435273" evidence="1">
    <location>
        <begin position="25"/>
        <end position="133"/>
    </location>
</feature>
<dbReference type="EMBL" id="GBXM01006723">
    <property type="protein sequence ID" value="JAI01855.1"/>
    <property type="molecule type" value="Transcribed_RNA"/>
</dbReference>
<feature type="signal peptide" evidence="1">
    <location>
        <begin position="1"/>
        <end position="24"/>
    </location>
</feature>
<name>A0A0E9XGT6_ANGAN</name>
<evidence type="ECO:0000313" key="2">
    <source>
        <dbReference type="EMBL" id="JAI01855.1"/>
    </source>
</evidence>
<dbReference type="AlphaFoldDB" id="A0A0E9XGT6"/>
<protein>
    <submittedName>
        <fullName evidence="2">Uncharacterized protein</fullName>
    </submittedName>
</protein>
<reference evidence="2" key="2">
    <citation type="journal article" date="2015" name="Fish Shellfish Immunol.">
        <title>Early steps in the European eel (Anguilla anguilla)-Vibrio vulnificus interaction in the gills: Role of the RtxA13 toxin.</title>
        <authorList>
            <person name="Callol A."/>
            <person name="Pajuelo D."/>
            <person name="Ebbesson L."/>
            <person name="Teles M."/>
            <person name="MacKenzie S."/>
            <person name="Amaro C."/>
        </authorList>
    </citation>
    <scope>NUCLEOTIDE SEQUENCE</scope>
</reference>